<dbReference type="PANTHER" id="PTHR42982:SF1">
    <property type="entry name" value="SEC-INDEPENDENT PROTEIN TRANSLOCASE PROTEIN TATA"/>
    <property type="match status" value="1"/>
</dbReference>
<evidence type="ECO:0000313" key="11">
    <source>
        <dbReference type="Proteomes" id="UP000290283"/>
    </source>
</evidence>
<gene>
    <name evidence="9" type="primary">tatA</name>
    <name evidence="10" type="ORF">EQG63_01645</name>
</gene>
<keyword evidence="6 9" id="KW-1133">Transmembrane helix</keyword>
<reference evidence="11" key="1">
    <citation type="submission" date="2019-01" db="EMBL/GenBank/DDBJ databases">
        <title>Cytophagaceae bacterium strain CAR-16.</title>
        <authorList>
            <person name="Chen W.-M."/>
        </authorList>
    </citation>
    <scope>NUCLEOTIDE SEQUENCE [LARGE SCALE GENOMIC DNA]</scope>
    <source>
        <strain evidence="11">LLJ-11</strain>
    </source>
</reference>
<comment type="subcellular location">
    <subcellularLocation>
        <location evidence="1 9">Cell membrane</location>
        <topology evidence="1 9">Single-pass membrane protein</topology>
    </subcellularLocation>
</comment>
<keyword evidence="2 9" id="KW-0813">Transport</keyword>
<evidence type="ECO:0000313" key="10">
    <source>
        <dbReference type="EMBL" id="RXR20662.1"/>
    </source>
</evidence>
<evidence type="ECO:0000256" key="9">
    <source>
        <dbReference type="HAMAP-Rule" id="MF_00236"/>
    </source>
</evidence>
<feature type="transmembrane region" description="Helical" evidence="9">
    <location>
        <begin position="6"/>
        <end position="22"/>
    </location>
</feature>
<evidence type="ECO:0000256" key="2">
    <source>
        <dbReference type="ARBA" id="ARBA00022448"/>
    </source>
</evidence>
<accession>A0A4Q1K509</accession>
<dbReference type="InterPro" id="IPR003369">
    <property type="entry name" value="TatA/B/E"/>
</dbReference>
<dbReference type="OrthoDB" id="1525160at2"/>
<protein>
    <recommendedName>
        <fullName evidence="9">Sec-independent protein translocase protein TatA</fullName>
    </recommendedName>
</protein>
<keyword evidence="11" id="KW-1185">Reference proteome</keyword>
<dbReference type="PRINTS" id="PR01506">
    <property type="entry name" value="TATBPROTEIN"/>
</dbReference>
<dbReference type="EMBL" id="SBKO01000001">
    <property type="protein sequence ID" value="RXR20662.1"/>
    <property type="molecule type" value="Genomic_DNA"/>
</dbReference>
<evidence type="ECO:0000256" key="7">
    <source>
        <dbReference type="ARBA" id="ARBA00023010"/>
    </source>
</evidence>
<dbReference type="AlphaFoldDB" id="A0A4Q1K509"/>
<sequence>MFGIGGGELILIIFIALMLFGSEKIPDIARALGKGMAQLKNATNEIKSEIQNSANTPEISNLTDNFSKEVDAIKESIKGRITQDLPAENPLDITSEISEVKENFEDLTGPIKRQL</sequence>
<keyword evidence="3 9" id="KW-1003">Cell membrane</keyword>
<keyword evidence="8 9" id="KW-0472">Membrane</keyword>
<evidence type="ECO:0000256" key="1">
    <source>
        <dbReference type="ARBA" id="ARBA00004162"/>
    </source>
</evidence>
<dbReference type="HAMAP" id="MF_00236">
    <property type="entry name" value="TatA_E"/>
    <property type="match status" value="1"/>
</dbReference>
<evidence type="ECO:0000256" key="4">
    <source>
        <dbReference type="ARBA" id="ARBA00022692"/>
    </source>
</evidence>
<evidence type="ECO:0000256" key="3">
    <source>
        <dbReference type="ARBA" id="ARBA00022475"/>
    </source>
</evidence>
<comment type="caution">
    <text evidence="10">The sequence shown here is derived from an EMBL/GenBank/DDBJ whole genome shotgun (WGS) entry which is preliminary data.</text>
</comment>
<dbReference type="Proteomes" id="UP000290283">
    <property type="component" value="Unassembled WGS sequence"/>
</dbReference>
<dbReference type="RefSeq" id="WP_129433763.1">
    <property type="nucleotide sequence ID" value="NZ_SBKO01000001.1"/>
</dbReference>
<keyword evidence="5 9" id="KW-0653">Protein transport</keyword>
<evidence type="ECO:0000256" key="6">
    <source>
        <dbReference type="ARBA" id="ARBA00022989"/>
    </source>
</evidence>
<comment type="function">
    <text evidence="9">Part of the twin-arginine translocation (Tat) system that transports large folded proteins containing a characteristic twin-arginine motif in their signal peptide across membranes. TatA could form the protein-conducting channel of the Tat system.</text>
</comment>
<dbReference type="PANTHER" id="PTHR42982">
    <property type="entry name" value="SEC-INDEPENDENT PROTEIN TRANSLOCASE PROTEIN TATA"/>
    <property type="match status" value="1"/>
</dbReference>
<comment type="subunit">
    <text evidence="9">Forms a complex with TatC.</text>
</comment>
<dbReference type="InterPro" id="IPR006312">
    <property type="entry name" value="TatA/E"/>
</dbReference>
<proteinExistence type="inferred from homology"/>
<keyword evidence="7 9" id="KW-0811">Translocation</keyword>
<evidence type="ECO:0000256" key="8">
    <source>
        <dbReference type="ARBA" id="ARBA00023136"/>
    </source>
</evidence>
<evidence type="ECO:0000256" key="5">
    <source>
        <dbReference type="ARBA" id="ARBA00022927"/>
    </source>
</evidence>
<dbReference type="Gene3D" id="1.20.5.3310">
    <property type="match status" value="1"/>
</dbReference>
<comment type="similarity">
    <text evidence="9">Belongs to the TatA/E family.</text>
</comment>
<dbReference type="GO" id="GO:0043953">
    <property type="term" value="P:protein transport by the Tat complex"/>
    <property type="evidence" value="ECO:0007669"/>
    <property type="project" value="UniProtKB-UniRule"/>
</dbReference>
<name>A0A4Q1K509_9FLAO</name>
<organism evidence="10 11">
    <name type="scientific">Flavobacterium amnicola</name>
    <dbReference type="NCBI Taxonomy" id="2506422"/>
    <lineage>
        <taxon>Bacteria</taxon>
        <taxon>Pseudomonadati</taxon>
        <taxon>Bacteroidota</taxon>
        <taxon>Flavobacteriia</taxon>
        <taxon>Flavobacteriales</taxon>
        <taxon>Flavobacteriaceae</taxon>
        <taxon>Flavobacterium</taxon>
    </lineage>
</organism>
<dbReference type="GO" id="GO:0008320">
    <property type="term" value="F:protein transmembrane transporter activity"/>
    <property type="evidence" value="ECO:0007669"/>
    <property type="project" value="UniProtKB-UniRule"/>
</dbReference>
<keyword evidence="4 9" id="KW-0812">Transmembrane</keyword>
<dbReference type="Pfam" id="PF02416">
    <property type="entry name" value="TatA_B_E"/>
    <property type="match status" value="1"/>
</dbReference>
<dbReference type="GO" id="GO:0033281">
    <property type="term" value="C:TAT protein transport complex"/>
    <property type="evidence" value="ECO:0007669"/>
    <property type="project" value="UniProtKB-UniRule"/>
</dbReference>